<dbReference type="Pfam" id="PF00285">
    <property type="entry name" value="Citrate_synt"/>
    <property type="match status" value="1"/>
</dbReference>
<dbReference type="InterPro" id="IPR036969">
    <property type="entry name" value="Citrate_synthase_sf"/>
</dbReference>
<dbReference type="PROSITE" id="PS00480">
    <property type="entry name" value="CITRATE_SYNTHASE"/>
    <property type="match status" value="1"/>
</dbReference>
<evidence type="ECO:0000256" key="3">
    <source>
        <dbReference type="ARBA" id="ARBA00012972"/>
    </source>
</evidence>
<dbReference type="PANTHER" id="PTHR42871">
    <property type="entry name" value="CITRATE SYNTHASE"/>
    <property type="match status" value="1"/>
</dbReference>
<dbReference type="NCBIfam" id="TIGR01798">
    <property type="entry name" value="cit_synth_I"/>
    <property type="match status" value="1"/>
</dbReference>
<dbReference type="AlphaFoldDB" id="A0A6J7UK45"/>
<dbReference type="NCBIfam" id="NF004126">
    <property type="entry name" value="PRK05614.1"/>
    <property type="match status" value="1"/>
</dbReference>
<dbReference type="InterPro" id="IPR019810">
    <property type="entry name" value="Citrate_synthase_AS"/>
</dbReference>
<gene>
    <name evidence="6" type="ORF">UFOPK4306_01802</name>
</gene>
<dbReference type="Gene3D" id="1.10.580.10">
    <property type="entry name" value="Citrate Synthase, domain 1"/>
    <property type="match status" value="1"/>
</dbReference>
<reference evidence="6" key="1">
    <citation type="submission" date="2020-05" db="EMBL/GenBank/DDBJ databases">
        <authorList>
            <person name="Chiriac C."/>
            <person name="Salcher M."/>
            <person name="Ghai R."/>
            <person name="Kavagutti S V."/>
        </authorList>
    </citation>
    <scope>NUCLEOTIDE SEQUENCE</scope>
</reference>
<dbReference type="InterPro" id="IPR024176">
    <property type="entry name" value="Citrate_synthase_bac-typ"/>
</dbReference>
<dbReference type="Gene3D" id="1.10.230.10">
    <property type="entry name" value="Cytochrome P450-Terp, domain 2"/>
    <property type="match status" value="1"/>
</dbReference>
<dbReference type="InterPro" id="IPR002020">
    <property type="entry name" value="Citrate_synthase"/>
</dbReference>
<dbReference type="PIRSF" id="PIRSF001369">
    <property type="entry name" value="Citrate_synth"/>
    <property type="match status" value="1"/>
</dbReference>
<dbReference type="GO" id="GO:0036440">
    <property type="term" value="F:citrate synthase activity"/>
    <property type="evidence" value="ECO:0007669"/>
    <property type="project" value="UniProtKB-EC"/>
</dbReference>
<dbReference type="EC" id="2.3.3.16" evidence="3"/>
<sequence>MPETITITDDRTGKQVTVPITNGVFPASAVRELDPSLFIYDPAYMQTAACRSSITYLDGDNGILRYRGYPIEQLAEKSTFLEVAYLLLNGDLPNAEQLKQWTLDVTHHTFVHENMRKRFLDGFHYDAHPMGMFVSSMAALGTFYPEAKNVLDKGSRDQQILRLIAKTPTIAAMCHRFSVGLPFVYPDNDISFPANFLNMMWKIGDYEVDPRLERAMDVLFILHADHEQNCGTTSMRVVGSSQADPYSAAAAAASALYGPLHGGANEAVVRMLADIGSIENVPAFIEDVKSGKAGSRLMGFGHRVYKNYDPRARIIKEVAYGVFEVTGKNPLLDIALKLEEAALNDDYFKSRKLYPNVYFYSGLIYQAMGFPAEMFTVLFAIPRTVGWLAHWQEMLTDKEQKISRPRQWYTGVDERDYVPLGSR</sequence>
<dbReference type="InterPro" id="IPR016142">
    <property type="entry name" value="Citrate_synth-like_lrg_a-sub"/>
</dbReference>
<keyword evidence="4" id="KW-0816">Tricarboxylic acid cycle</keyword>
<keyword evidence="5" id="KW-0808">Transferase</keyword>
<evidence type="ECO:0000256" key="1">
    <source>
        <dbReference type="ARBA" id="ARBA00004751"/>
    </source>
</evidence>
<name>A0A6J7UK45_9ZZZZ</name>
<dbReference type="GO" id="GO:0005737">
    <property type="term" value="C:cytoplasm"/>
    <property type="evidence" value="ECO:0007669"/>
    <property type="project" value="InterPro"/>
</dbReference>
<dbReference type="PRINTS" id="PR00143">
    <property type="entry name" value="CITRTSNTHASE"/>
</dbReference>
<dbReference type="GO" id="GO:0006099">
    <property type="term" value="P:tricarboxylic acid cycle"/>
    <property type="evidence" value="ECO:0007669"/>
    <property type="project" value="UniProtKB-UniPathway"/>
</dbReference>
<protein>
    <recommendedName>
        <fullName evidence="3">citrate synthase (unknown stereospecificity)</fullName>
        <ecNumber evidence="3">2.3.3.16</ecNumber>
    </recommendedName>
</protein>
<dbReference type="PANTHER" id="PTHR42871:SF1">
    <property type="entry name" value="CITRATE SYNTHASE"/>
    <property type="match status" value="1"/>
</dbReference>
<dbReference type="SUPFAM" id="SSF48256">
    <property type="entry name" value="Citrate synthase"/>
    <property type="match status" value="1"/>
</dbReference>
<evidence type="ECO:0000256" key="2">
    <source>
        <dbReference type="ARBA" id="ARBA00010566"/>
    </source>
</evidence>
<dbReference type="EMBL" id="CAFBQP010000075">
    <property type="protein sequence ID" value="CAB5066379.1"/>
    <property type="molecule type" value="Genomic_DNA"/>
</dbReference>
<accession>A0A6J7UK45</accession>
<organism evidence="6">
    <name type="scientific">freshwater metagenome</name>
    <dbReference type="NCBI Taxonomy" id="449393"/>
    <lineage>
        <taxon>unclassified sequences</taxon>
        <taxon>metagenomes</taxon>
        <taxon>ecological metagenomes</taxon>
    </lineage>
</organism>
<comment type="similarity">
    <text evidence="2">Belongs to the citrate synthase family.</text>
</comment>
<comment type="pathway">
    <text evidence="1">Carbohydrate metabolism; tricarboxylic acid cycle; isocitrate from oxaloacetate: step 1/2.</text>
</comment>
<evidence type="ECO:0000256" key="5">
    <source>
        <dbReference type="ARBA" id="ARBA00022679"/>
    </source>
</evidence>
<dbReference type="FunFam" id="1.10.230.10:FF:000002">
    <property type="entry name" value="Citrate synthase"/>
    <property type="match status" value="1"/>
</dbReference>
<proteinExistence type="inferred from homology"/>
<evidence type="ECO:0000313" key="6">
    <source>
        <dbReference type="EMBL" id="CAB5066379.1"/>
    </source>
</evidence>
<dbReference type="InterPro" id="IPR010953">
    <property type="entry name" value="Citrate_synthase_typ-I"/>
</dbReference>
<evidence type="ECO:0000256" key="4">
    <source>
        <dbReference type="ARBA" id="ARBA00022532"/>
    </source>
</evidence>
<dbReference type="UniPathway" id="UPA00223">
    <property type="reaction ID" value="UER00717"/>
</dbReference>
<dbReference type="InterPro" id="IPR016143">
    <property type="entry name" value="Citrate_synth-like_sm_a-sub"/>
</dbReference>